<reference evidence="10 11" key="1">
    <citation type="submission" date="2020-08" db="EMBL/GenBank/DDBJ databases">
        <title>Cohnella phylogeny.</title>
        <authorList>
            <person name="Dunlap C."/>
        </authorList>
    </citation>
    <scope>NUCLEOTIDE SEQUENCE [LARGE SCALE GENOMIC DNA]</scope>
    <source>
        <strain evidence="10 11">CBP 2801</strain>
    </source>
</reference>
<dbReference type="GO" id="GO:0005886">
    <property type="term" value="C:plasma membrane"/>
    <property type="evidence" value="ECO:0007669"/>
    <property type="project" value="UniProtKB-SubCell"/>
</dbReference>
<dbReference type="InterPro" id="IPR047817">
    <property type="entry name" value="ABC2_TM_bact-type"/>
</dbReference>
<dbReference type="PANTHER" id="PTHR30413:SF10">
    <property type="entry name" value="CAPSULE POLYSACCHARIDE EXPORT INNER-MEMBRANE PROTEIN CTRC"/>
    <property type="match status" value="1"/>
</dbReference>
<feature type="transmembrane region" description="Helical" evidence="8">
    <location>
        <begin position="103"/>
        <end position="126"/>
    </location>
</feature>
<sequence length="259" mass="29206">MFILNKELIQQLTWREVLIRYKGSYLGVLWSFLTPMLMLIVYTFVYSQIFKSRWPDQSDNTMQFALIIFAGLSTFNIFAEVVSRAPMLIINNVNYVKKVVFPLEILPITVLGSALVQGGISLFILLLGNLITQQSISWTYLLIPLILVPLVLLALGLGWLLSALGVYFRDVGQIIGVFIQALMLLTPIFYSADAVPDSLKFLYVGNPLSSIVENMRLVAVFAKQPDWNMFSSNMIVGFAIFFVGYFVFKRTKGGFADVL</sequence>
<organism evidence="10 11">
    <name type="scientific">Cohnella zeiphila</name>
    <dbReference type="NCBI Taxonomy" id="2761120"/>
    <lineage>
        <taxon>Bacteria</taxon>
        <taxon>Bacillati</taxon>
        <taxon>Bacillota</taxon>
        <taxon>Bacilli</taxon>
        <taxon>Bacillales</taxon>
        <taxon>Paenibacillaceae</taxon>
        <taxon>Cohnella</taxon>
    </lineage>
</organism>
<keyword evidence="6 8" id="KW-1133">Transmembrane helix</keyword>
<evidence type="ECO:0000313" key="11">
    <source>
        <dbReference type="Proteomes" id="UP000564644"/>
    </source>
</evidence>
<comment type="similarity">
    <text evidence="2 8">Belongs to the ABC-2 integral membrane protein family.</text>
</comment>
<evidence type="ECO:0000256" key="7">
    <source>
        <dbReference type="ARBA" id="ARBA00023136"/>
    </source>
</evidence>
<accession>A0A7X0SNU3</accession>
<feature type="transmembrane region" description="Helical" evidence="8">
    <location>
        <begin position="138"/>
        <end position="162"/>
    </location>
</feature>
<dbReference type="AlphaFoldDB" id="A0A7X0SNU3"/>
<keyword evidence="11" id="KW-1185">Reference proteome</keyword>
<dbReference type="Proteomes" id="UP000564644">
    <property type="component" value="Unassembled WGS sequence"/>
</dbReference>
<keyword evidence="4 8" id="KW-1003">Cell membrane</keyword>
<proteinExistence type="inferred from homology"/>
<keyword evidence="5 8" id="KW-0812">Transmembrane</keyword>
<evidence type="ECO:0000256" key="6">
    <source>
        <dbReference type="ARBA" id="ARBA00022989"/>
    </source>
</evidence>
<comment type="caution">
    <text evidence="10">The sequence shown here is derived from an EMBL/GenBank/DDBJ whole genome shotgun (WGS) entry which is preliminary data.</text>
</comment>
<dbReference type="EMBL" id="JACJVO010000018">
    <property type="protein sequence ID" value="MBB6732284.1"/>
    <property type="molecule type" value="Genomic_DNA"/>
</dbReference>
<dbReference type="GO" id="GO:0015920">
    <property type="term" value="P:lipopolysaccharide transport"/>
    <property type="evidence" value="ECO:0007669"/>
    <property type="project" value="TreeGrafter"/>
</dbReference>
<dbReference type="Pfam" id="PF01061">
    <property type="entry name" value="ABC2_membrane"/>
    <property type="match status" value="1"/>
</dbReference>
<feature type="transmembrane region" description="Helical" evidence="8">
    <location>
        <begin position="174"/>
        <end position="192"/>
    </location>
</feature>
<gene>
    <name evidence="10" type="ORF">H7C18_15295</name>
</gene>
<evidence type="ECO:0000256" key="8">
    <source>
        <dbReference type="RuleBase" id="RU361157"/>
    </source>
</evidence>
<evidence type="ECO:0000256" key="3">
    <source>
        <dbReference type="ARBA" id="ARBA00022448"/>
    </source>
</evidence>
<dbReference type="GO" id="GO:0140359">
    <property type="term" value="F:ABC-type transporter activity"/>
    <property type="evidence" value="ECO:0007669"/>
    <property type="project" value="InterPro"/>
</dbReference>
<evidence type="ECO:0000256" key="4">
    <source>
        <dbReference type="ARBA" id="ARBA00022475"/>
    </source>
</evidence>
<evidence type="ECO:0000313" key="10">
    <source>
        <dbReference type="EMBL" id="MBB6732284.1"/>
    </source>
</evidence>
<name>A0A7X0SNU3_9BACL</name>
<comment type="subcellular location">
    <subcellularLocation>
        <location evidence="1 8">Cell membrane</location>
        <topology evidence="1 8">Multi-pass membrane protein</topology>
    </subcellularLocation>
</comment>
<dbReference type="PANTHER" id="PTHR30413">
    <property type="entry name" value="INNER MEMBRANE TRANSPORT PERMEASE"/>
    <property type="match status" value="1"/>
</dbReference>
<feature type="transmembrane region" description="Helical" evidence="8">
    <location>
        <begin position="61"/>
        <end position="82"/>
    </location>
</feature>
<feature type="transmembrane region" description="Helical" evidence="8">
    <location>
        <begin position="230"/>
        <end position="248"/>
    </location>
</feature>
<keyword evidence="7 8" id="KW-0472">Membrane</keyword>
<evidence type="ECO:0000259" key="9">
    <source>
        <dbReference type="PROSITE" id="PS51012"/>
    </source>
</evidence>
<protein>
    <recommendedName>
        <fullName evidence="8">Transport permease protein</fullName>
    </recommendedName>
</protein>
<feature type="domain" description="ABC transmembrane type-2" evidence="9">
    <location>
        <begin position="26"/>
        <end position="251"/>
    </location>
</feature>
<evidence type="ECO:0000256" key="1">
    <source>
        <dbReference type="ARBA" id="ARBA00004651"/>
    </source>
</evidence>
<evidence type="ECO:0000256" key="5">
    <source>
        <dbReference type="ARBA" id="ARBA00022692"/>
    </source>
</evidence>
<dbReference type="PROSITE" id="PS51012">
    <property type="entry name" value="ABC_TM2"/>
    <property type="match status" value="1"/>
</dbReference>
<keyword evidence="3 8" id="KW-0813">Transport</keyword>
<feature type="transmembrane region" description="Helical" evidence="8">
    <location>
        <begin position="25"/>
        <end position="49"/>
    </location>
</feature>
<evidence type="ECO:0000256" key="2">
    <source>
        <dbReference type="ARBA" id="ARBA00007783"/>
    </source>
</evidence>
<dbReference type="InterPro" id="IPR013525">
    <property type="entry name" value="ABC2_TM"/>
</dbReference>